<evidence type="ECO:0000256" key="11">
    <source>
        <dbReference type="ARBA" id="ARBA00023033"/>
    </source>
</evidence>
<dbReference type="InterPro" id="IPR001128">
    <property type="entry name" value="Cyt_P450"/>
</dbReference>
<feature type="binding site" description="axial binding residue" evidence="13">
    <location>
        <position position="463"/>
    </location>
    <ligand>
        <name>heme</name>
        <dbReference type="ChEBI" id="CHEBI:30413"/>
    </ligand>
    <ligandPart>
        <name>Fe</name>
        <dbReference type="ChEBI" id="CHEBI:18248"/>
    </ligandPart>
</feature>
<evidence type="ECO:0000256" key="15">
    <source>
        <dbReference type="SAM" id="Phobius"/>
    </source>
</evidence>
<keyword evidence="11 14" id="KW-0503">Monooxygenase</keyword>
<name>G3ML23_AMBMU</name>
<keyword evidence="5 13" id="KW-0349">Heme</keyword>
<evidence type="ECO:0000313" key="16">
    <source>
        <dbReference type="EMBL" id="AEO34191.1"/>
    </source>
</evidence>
<dbReference type="GO" id="GO:0020037">
    <property type="term" value="F:heme binding"/>
    <property type="evidence" value="ECO:0007669"/>
    <property type="project" value="InterPro"/>
</dbReference>
<sequence length="520" mass="58693">MTGFLEWLLLAGTAFILLYLYATRNRNYWTNQNVVYEPFSFIFGPATSFLFTPVHVVDQERYAKMGRVFGYFEGAKPALVVGEPDLVKHVLVKDFPALCNRRLINFFDPILDNMLSTAPVELWRKIRPSTSPAFSTGKLRRMNNLIQDCAKVTSEHLKKSAEQMKNMDVKQFYGHYALDVIARCAFGTKIDSYTDEENEFVTKAKKAFSGGISLGVVIFVLCPGLVKLLKVKLFKPEPFQYFKEVCVAIMKERKRRRTRQEDFLQLMMDAQEGNLTDGPEAAPRNESTEIFNLESEVKNDATFVSRALSEDEALSQCVQIFLAGHEGVSSVLACAVYLLALNPEAQAKLRTEADECFATHGTEPSLDVISRLPYLHCVVSETMRLYPPSPRIDRTSIVEYVLGDTGIRVPKDSIVSVPVYAMHRDPEFFPDPEEFIPERFSDQNSGSIRPYSYLPFGAGPRNCVGMRLALQTVKLALLHSVHSVQFVATEKTKEPLQFVKGIAILKAKNVVVGIRRRLLL</sequence>
<keyword evidence="9 14" id="KW-0560">Oxidoreductase</keyword>
<protein>
    <recommendedName>
        <fullName evidence="17">Cytochrome P450</fullName>
    </recommendedName>
</protein>
<dbReference type="AlphaFoldDB" id="G3ML23"/>
<comment type="cofactor">
    <cofactor evidence="1 13">
        <name>heme</name>
        <dbReference type="ChEBI" id="CHEBI:30413"/>
    </cofactor>
</comment>
<keyword evidence="15" id="KW-0812">Transmembrane</keyword>
<evidence type="ECO:0000256" key="4">
    <source>
        <dbReference type="ARBA" id="ARBA00010617"/>
    </source>
</evidence>
<evidence type="ECO:0000256" key="3">
    <source>
        <dbReference type="ARBA" id="ARBA00004406"/>
    </source>
</evidence>
<dbReference type="Gene3D" id="1.10.630.10">
    <property type="entry name" value="Cytochrome P450"/>
    <property type="match status" value="1"/>
</dbReference>
<keyword evidence="12 15" id="KW-0472">Membrane</keyword>
<dbReference type="SUPFAM" id="SSF48264">
    <property type="entry name" value="Cytochrome P450"/>
    <property type="match status" value="1"/>
</dbReference>
<dbReference type="InterPro" id="IPR036396">
    <property type="entry name" value="Cyt_P450_sf"/>
</dbReference>
<proteinExistence type="evidence at transcript level"/>
<evidence type="ECO:0000256" key="9">
    <source>
        <dbReference type="ARBA" id="ARBA00023002"/>
    </source>
</evidence>
<evidence type="ECO:0000256" key="7">
    <source>
        <dbReference type="ARBA" id="ARBA00022824"/>
    </source>
</evidence>
<comment type="similarity">
    <text evidence="4 14">Belongs to the cytochrome P450 family.</text>
</comment>
<evidence type="ECO:0000256" key="1">
    <source>
        <dbReference type="ARBA" id="ARBA00001971"/>
    </source>
</evidence>
<dbReference type="InterPro" id="IPR017972">
    <property type="entry name" value="Cyt_P450_CS"/>
</dbReference>
<dbReference type="GO" id="GO:0005506">
    <property type="term" value="F:iron ion binding"/>
    <property type="evidence" value="ECO:0007669"/>
    <property type="project" value="InterPro"/>
</dbReference>
<evidence type="ECO:0000256" key="5">
    <source>
        <dbReference type="ARBA" id="ARBA00022617"/>
    </source>
</evidence>
<evidence type="ECO:0008006" key="17">
    <source>
        <dbReference type="Google" id="ProtNLM"/>
    </source>
</evidence>
<dbReference type="FunFam" id="1.10.630.10:FF:000042">
    <property type="entry name" value="Cytochrome P450"/>
    <property type="match status" value="1"/>
</dbReference>
<keyword evidence="10 13" id="KW-0408">Iron</keyword>
<dbReference type="InterPro" id="IPR002401">
    <property type="entry name" value="Cyt_P450_E_grp-I"/>
</dbReference>
<evidence type="ECO:0000256" key="6">
    <source>
        <dbReference type="ARBA" id="ARBA00022723"/>
    </source>
</evidence>
<evidence type="ECO:0000256" key="13">
    <source>
        <dbReference type="PIRSR" id="PIRSR602401-1"/>
    </source>
</evidence>
<keyword evidence="8" id="KW-0492">Microsome</keyword>
<comment type="subcellular location">
    <subcellularLocation>
        <location evidence="3">Endoplasmic reticulum membrane</location>
        <topology evidence="3">Peripheral membrane protein</topology>
    </subcellularLocation>
    <subcellularLocation>
        <location evidence="2">Microsome membrane</location>
        <topology evidence="2">Peripheral membrane protein</topology>
    </subcellularLocation>
</comment>
<organism evidence="16">
    <name type="scientific">Amblyomma maculatum</name>
    <name type="common">Gulf Coast tick</name>
    <dbReference type="NCBI Taxonomy" id="34609"/>
    <lineage>
        <taxon>Eukaryota</taxon>
        <taxon>Metazoa</taxon>
        <taxon>Ecdysozoa</taxon>
        <taxon>Arthropoda</taxon>
        <taxon>Chelicerata</taxon>
        <taxon>Arachnida</taxon>
        <taxon>Acari</taxon>
        <taxon>Parasitiformes</taxon>
        <taxon>Ixodida</taxon>
        <taxon>Ixodoidea</taxon>
        <taxon>Ixodidae</taxon>
        <taxon>Amblyomminae</taxon>
        <taxon>Amblyomma</taxon>
    </lineage>
</organism>
<dbReference type="PANTHER" id="PTHR24292">
    <property type="entry name" value="CYTOCHROME P450"/>
    <property type="match status" value="1"/>
</dbReference>
<dbReference type="CDD" id="cd11055">
    <property type="entry name" value="CYP3A-like"/>
    <property type="match status" value="1"/>
</dbReference>
<dbReference type="PROSITE" id="PS00086">
    <property type="entry name" value="CYTOCHROME_P450"/>
    <property type="match status" value="1"/>
</dbReference>
<feature type="transmembrane region" description="Helical" evidence="15">
    <location>
        <begin position="207"/>
        <end position="226"/>
    </location>
</feature>
<dbReference type="InterPro" id="IPR050476">
    <property type="entry name" value="Insect_CytP450_Detox"/>
</dbReference>
<keyword evidence="6 13" id="KW-0479">Metal-binding</keyword>
<dbReference type="Pfam" id="PF00067">
    <property type="entry name" value="p450"/>
    <property type="match status" value="1"/>
</dbReference>
<evidence type="ECO:0000256" key="10">
    <source>
        <dbReference type="ARBA" id="ARBA00023004"/>
    </source>
</evidence>
<evidence type="ECO:0000256" key="8">
    <source>
        <dbReference type="ARBA" id="ARBA00022848"/>
    </source>
</evidence>
<keyword evidence="15" id="KW-1133">Transmembrane helix</keyword>
<evidence type="ECO:0000256" key="2">
    <source>
        <dbReference type="ARBA" id="ARBA00004174"/>
    </source>
</evidence>
<dbReference type="GO" id="GO:0005789">
    <property type="term" value="C:endoplasmic reticulum membrane"/>
    <property type="evidence" value="ECO:0007669"/>
    <property type="project" value="UniProtKB-SubCell"/>
</dbReference>
<evidence type="ECO:0000256" key="12">
    <source>
        <dbReference type="ARBA" id="ARBA00023136"/>
    </source>
</evidence>
<reference evidence="16" key="1">
    <citation type="journal article" date="2011" name="PLoS ONE">
        <title>A deep insight into the sialotranscriptome of the gulf coast tick, Amblyomma maculatum.</title>
        <authorList>
            <person name="Karim S."/>
            <person name="Singh P."/>
            <person name="Ribeiro J.M."/>
        </authorList>
    </citation>
    <scope>NUCLEOTIDE SEQUENCE</scope>
    <source>
        <tissue evidence="16">Salivary gland</tissue>
    </source>
</reference>
<dbReference type="PANTHER" id="PTHR24292:SF54">
    <property type="entry name" value="CYP9F3-RELATED"/>
    <property type="match status" value="1"/>
</dbReference>
<keyword evidence="7" id="KW-0256">Endoplasmic reticulum</keyword>
<dbReference type="PRINTS" id="PR00463">
    <property type="entry name" value="EP450I"/>
</dbReference>
<dbReference type="EMBL" id="JO842574">
    <property type="protein sequence ID" value="AEO34191.1"/>
    <property type="molecule type" value="mRNA"/>
</dbReference>
<dbReference type="GO" id="GO:0016705">
    <property type="term" value="F:oxidoreductase activity, acting on paired donors, with incorporation or reduction of molecular oxygen"/>
    <property type="evidence" value="ECO:0007669"/>
    <property type="project" value="InterPro"/>
</dbReference>
<evidence type="ECO:0000256" key="14">
    <source>
        <dbReference type="RuleBase" id="RU000461"/>
    </source>
</evidence>
<accession>G3ML23</accession>
<dbReference type="GO" id="GO:0004497">
    <property type="term" value="F:monooxygenase activity"/>
    <property type="evidence" value="ECO:0007669"/>
    <property type="project" value="UniProtKB-KW"/>
</dbReference>
<dbReference type="PRINTS" id="PR00385">
    <property type="entry name" value="P450"/>
</dbReference>